<evidence type="ECO:0000313" key="3">
    <source>
        <dbReference type="EMBL" id="EPC00409.1"/>
    </source>
</evidence>
<dbReference type="EMBL" id="ASTJ01000041">
    <property type="protein sequence ID" value="EPC00409.1"/>
    <property type="molecule type" value="Genomic_DNA"/>
</dbReference>
<feature type="domain" description="N-terminal" evidence="1">
    <location>
        <begin position="3"/>
        <end position="131"/>
    </location>
</feature>
<dbReference type="OrthoDB" id="9792687at2"/>
<dbReference type="PATRIC" id="fig|1121939.11.peg.4172"/>
<evidence type="ECO:0000259" key="2">
    <source>
        <dbReference type="Pfam" id="PF18818"/>
    </source>
</evidence>
<evidence type="ECO:0000313" key="4">
    <source>
        <dbReference type="Proteomes" id="UP000014463"/>
    </source>
</evidence>
<keyword evidence="4" id="KW-1185">Reference proteome</keyword>
<dbReference type="STRING" id="1121939.L861_14140"/>
<reference evidence="3 4" key="1">
    <citation type="journal article" date="2013" name="Genome Announc.">
        <title>Draft genome sequence of the moderately halophilic gammaproteobacterium Halomonas anticariensis FP35.</title>
        <authorList>
            <person name="Tahrioui A."/>
            <person name="Quesada E."/>
            <person name="Llamas I."/>
        </authorList>
    </citation>
    <scope>NUCLEOTIDE SEQUENCE [LARGE SCALE GENOMIC DNA]</scope>
    <source>
        <strain evidence="4">DSM 16096 / CECT 5854 / LMG 22089 / FP35</strain>
    </source>
</reference>
<evidence type="ECO:0000259" key="1">
    <source>
        <dbReference type="Pfam" id="PF08401"/>
    </source>
</evidence>
<sequence length="313" mass="35050">MTDIYQTVTDRIIQSLEQGVAPWIKPWDEARQPGQPVMPQNAITGRPYHGINIVLLWLAAAEKGYHQDRWLTFNQARQTGGTVSKGETSTLVCFYKPMVREVLDDDGRPVLDAEGRPEEKHFAILKGFNLFNVVQCEGLPAEVFQPGKPDVWATFDPVDEAERLIAASGARIDHVAGEDAFYSPIQDRIQLPARHQFAAADRYYSTALHELVHWTGHRSRLSREAVLNGAAYGSEEYAFEELIAEMGMAFLCGQLGVQGELQHERYIASWLMALKNDKRMIFKASGGAREATEFLLQRAGMMPEGMTHVQACA</sequence>
<dbReference type="GO" id="GO:0003697">
    <property type="term" value="F:single-stranded DNA binding"/>
    <property type="evidence" value="ECO:0007669"/>
    <property type="project" value="InterPro"/>
</dbReference>
<gene>
    <name evidence="3" type="ORF">L861_14140</name>
</gene>
<organism evidence="3 4">
    <name type="scientific">Litchfieldella anticariensis (strain DSM 16096 / CECT 5854 / CIP 108499 / LMG 22089 / FP35)</name>
    <name type="common">Halomonas anticariensis</name>
    <dbReference type="NCBI Taxonomy" id="1121939"/>
    <lineage>
        <taxon>Bacteria</taxon>
        <taxon>Pseudomonadati</taxon>
        <taxon>Pseudomonadota</taxon>
        <taxon>Gammaproteobacteria</taxon>
        <taxon>Oceanospirillales</taxon>
        <taxon>Halomonadaceae</taxon>
        <taxon>Litchfieldella</taxon>
    </lineage>
</organism>
<dbReference type="RefSeq" id="WP_016418676.1">
    <property type="nucleotide sequence ID" value="NZ_AUAB01000011.1"/>
</dbReference>
<dbReference type="PIRSF" id="PIRSF037112">
    <property type="entry name" value="Antirestriction_ArdC"/>
    <property type="match status" value="1"/>
</dbReference>
<dbReference type="InterPro" id="IPR017113">
    <property type="entry name" value="Antirestriction_ArdC"/>
</dbReference>
<dbReference type="eggNOG" id="COG4227">
    <property type="taxonomic scope" value="Bacteria"/>
</dbReference>
<feature type="domain" description="Polyvalent protein metallopeptidase" evidence="2">
    <location>
        <begin position="160"/>
        <end position="285"/>
    </location>
</feature>
<accession>S2KYG4</accession>
<dbReference type="Pfam" id="PF08401">
    <property type="entry name" value="ArdcN"/>
    <property type="match status" value="1"/>
</dbReference>
<name>S2KYG4_LITA3</name>
<dbReference type="InterPro" id="IPR013610">
    <property type="entry name" value="ArdC_N"/>
</dbReference>
<dbReference type="Proteomes" id="UP000014463">
    <property type="component" value="Unassembled WGS sequence"/>
</dbReference>
<dbReference type="AlphaFoldDB" id="S2KYG4"/>
<protein>
    <recommendedName>
        <fullName evidence="5">Antirestriction protein</fullName>
    </recommendedName>
</protein>
<dbReference type="InterPro" id="IPR041459">
    <property type="entry name" value="MPTase-PolyVal"/>
</dbReference>
<proteinExistence type="predicted"/>
<evidence type="ECO:0008006" key="5">
    <source>
        <dbReference type="Google" id="ProtNLM"/>
    </source>
</evidence>
<dbReference type="Pfam" id="PF18818">
    <property type="entry name" value="MPTase-PolyVal"/>
    <property type="match status" value="1"/>
</dbReference>
<comment type="caution">
    <text evidence="3">The sequence shown here is derived from an EMBL/GenBank/DDBJ whole genome shotgun (WGS) entry which is preliminary data.</text>
</comment>